<protein>
    <recommendedName>
        <fullName evidence="2">Phytanoyl-CoA dioxygenase</fullName>
    </recommendedName>
</protein>
<dbReference type="InterPro" id="IPR008775">
    <property type="entry name" value="Phytyl_CoA_dOase-like"/>
</dbReference>
<dbReference type="AlphaFoldDB" id="A0A382G1B4"/>
<dbReference type="Gene3D" id="2.60.120.620">
    <property type="entry name" value="q2cbj1_9rhob like domain"/>
    <property type="match status" value="1"/>
</dbReference>
<dbReference type="EMBL" id="UINC01052693">
    <property type="protein sequence ID" value="SVB68307.1"/>
    <property type="molecule type" value="Genomic_DNA"/>
</dbReference>
<evidence type="ECO:0008006" key="2">
    <source>
        <dbReference type="Google" id="ProtNLM"/>
    </source>
</evidence>
<gene>
    <name evidence="1" type="ORF">METZ01_LOCUS221161</name>
</gene>
<sequence>MVSRLTPQDIANYHEDGLIFVRGLFDAEETDLLRRAMEEDPAIAAHSLLRADQQGGATRISLWNRAGDSVYGLAARARKVVDIAEALIGEPVYHFQSK</sequence>
<organism evidence="1">
    <name type="scientific">marine metagenome</name>
    <dbReference type="NCBI Taxonomy" id="408172"/>
    <lineage>
        <taxon>unclassified sequences</taxon>
        <taxon>metagenomes</taxon>
        <taxon>ecological metagenomes</taxon>
    </lineage>
</organism>
<proteinExistence type="predicted"/>
<reference evidence="1" key="1">
    <citation type="submission" date="2018-05" db="EMBL/GenBank/DDBJ databases">
        <authorList>
            <person name="Lanie J.A."/>
            <person name="Ng W.-L."/>
            <person name="Kazmierczak K.M."/>
            <person name="Andrzejewski T.M."/>
            <person name="Davidsen T.M."/>
            <person name="Wayne K.J."/>
            <person name="Tettelin H."/>
            <person name="Glass J.I."/>
            <person name="Rusch D."/>
            <person name="Podicherti R."/>
            <person name="Tsui H.-C.T."/>
            <person name="Winkler M.E."/>
        </authorList>
    </citation>
    <scope>NUCLEOTIDE SEQUENCE</scope>
</reference>
<feature type="non-terminal residue" evidence="1">
    <location>
        <position position="98"/>
    </location>
</feature>
<dbReference type="SUPFAM" id="SSF51197">
    <property type="entry name" value="Clavaminate synthase-like"/>
    <property type="match status" value="1"/>
</dbReference>
<dbReference type="Pfam" id="PF05721">
    <property type="entry name" value="PhyH"/>
    <property type="match status" value="1"/>
</dbReference>
<accession>A0A382G1B4</accession>
<evidence type="ECO:0000313" key="1">
    <source>
        <dbReference type="EMBL" id="SVB68307.1"/>
    </source>
</evidence>
<name>A0A382G1B4_9ZZZZ</name>